<dbReference type="EMBL" id="MT141450">
    <property type="protein sequence ID" value="QJA61722.1"/>
    <property type="molecule type" value="Genomic_DNA"/>
</dbReference>
<evidence type="ECO:0000313" key="2">
    <source>
        <dbReference type="EMBL" id="QJA76469.1"/>
    </source>
</evidence>
<reference evidence="2" key="1">
    <citation type="submission" date="2020-03" db="EMBL/GenBank/DDBJ databases">
        <title>The deep terrestrial virosphere.</title>
        <authorList>
            <person name="Holmfeldt K."/>
            <person name="Nilsson E."/>
            <person name="Simone D."/>
            <person name="Lopez-Fernandez M."/>
            <person name="Wu X."/>
            <person name="de Brujin I."/>
            <person name="Lundin D."/>
            <person name="Andersson A."/>
            <person name="Bertilsson S."/>
            <person name="Dopson M."/>
        </authorList>
    </citation>
    <scope>NUCLEOTIDE SEQUENCE</scope>
    <source>
        <strain evidence="2">MM415A01504</strain>
        <strain evidence="1">MM415B00897</strain>
    </source>
</reference>
<accession>A0A6M3K2V3</accession>
<dbReference type="EMBL" id="MT142227">
    <property type="protein sequence ID" value="QJA76469.1"/>
    <property type="molecule type" value="Genomic_DNA"/>
</dbReference>
<organism evidence="2">
    <name type="scientific">viral metagenome</name>
    <dbReference type="NCBI Taxonomy" id="1070528"/>
    <lineage>
        <taxon>unclassified sequences</taxon>
        <taxon>metagenomes</taxon>
        <taxon>organismal metagenomes</taxon>
    </lineage>
</organism>
<dbReference type="AlphaFoldDB" id="A0A6M3K2V3"/>
<name>A0A6M3K2V3_9ZZZZ</name>
<sequence length="201" mass="20407">MSVSMTVAETIKVGGVSFPESRTLTGDAAIVHDLNANAANAAALSTRTSDTAGTLTMTSSSHTIETGDRIDIYWSGGQARGATVGTVNGNSVPFTLATGDVMPTEDTVVTACVALKLDLGVLGTNVVAIALYGAGRSTFVFAGADNVEDLGQVVGAGTVWTWTEDDGTTNPITADTITKVFASQANAAAAAVRVGVLYDND</sequence>
<proteinExistence type="predicted"/>
<evidence type="ECO:0000313" key="1">
    <source>
        <dbReference type="EMBL" id="QJA61722.1"/>
    </source>
</evidence>
<gene>
    <name evidence="2" type="ORF">MM415A01504_0008</name>
    <name evidence="1" type="ORF">MM415B00897_0033</name>
</gene>
<protein>
    <submittedName>
        <fullName evidence="2">Uncharacterized protein</fullName>
    </submittedName>
</protein>